<keyword evidence="1" id="KW-0812">Transmembrane</keyword>
<dbReference type="Proteomes" id="UP000231516">
    <property type="component" value="Unassembled WGS sequence"/>
</dbReference>
<evidence type="ECO:0000313" key="2">
    <source>
        <dbReference type="EMBL" id="PIB24907.1"/>
    </source>
</evidence>
<name>A0A2G5K5T6_9RHOB</name>
<keyword evidence="1" id="KW-1133">Transmembrane helix</keyword>
<protein>
    <recommendedName>
        <fullName evidence="4">DUF1499 domain-containing protein</fullName>
    </recommendedName>
</protein>
<dbReference type="Pfam" id="PF07386">
    <property type="entry name" value="DUF1499"/>
    <property type="match status" value="1"/>
</dbReference>
<proteinExistence type="predicted"/>
<sequence length="156" mass="17745">MSKKMIALIVLAIVLGGYFYMRFRMDRLVLDTQIWHINSETQAAELTKPNGYTLSEDDAGVFPIHATELAQKFDDFAMAQPSTTRLSGDVETGKITYVQRTKLMRYPDVITVRFREIDADNSTFTMFSRSVVGHSDLGVNQKRALQWLNSFAQVAR</sequence>
<dbReference type="InterPro" id="IPR010865">
    <property type="entry name" value="DUF1499"/>
</dbReference>
<dbReference type="EMBL" id="MDGM01000012">
    <property type="protein sequence ID" value="PIB24907.1"/>
    <property type="molecule type" value="Genomic_DNA"/>
</dbReference>
<feature type="transmembrane region" description="Helical" evidence="1">
    <location>
        <begin position="6"/>
        <end position="23"/>
    </location>
</feature>
<gene>
    <name evidence="2" type="ORF">BFP76_07035</name>
</gene>
<organism evidence="2 3">
    <name type="scientific">Paramylibacter kogurei</name>
    <dbReference type="NCBI Taxonomy" id="1889778"/>
    <lineage>
        <taxon>Bacteria</taxon>
        <taxon>Pseudomonadati</taxon>
        <taxon>Pseudomonadota</taxon>
        <taxon>Alphaproteobacteria</taxon>
        <taxon>Rhodobacterales</taxon>
        <taxon>Paracoccaceae</taxon>
        <taxon>Paramylibacter</taxon>
    </lineage>
</organism>
<accession>A0A2G5K5T6</accession>
<keyword evidence="3" id="KW-1185">Reference proteome</keyword>
<evidence type="ECO:0000256" key="1">
    <source>
        <dbReference type="SAM" id="Phobius"/>
    </source>
</evidence>
<evidence type="ECO:0000313" key="3">
    <source>
        <dbReference type="Proteomes" id="UP000231516"/>
    </source>
</evidence>
<keyword evidence="1" id="KW-0472">Membrane</keyword>
<evidence type="ECO:0008006" key="4">
    <source>
        <dbReference type="Google" id="ProtNLM"/>
    </source>
</evidence>
<comment type="caution">
    <text evidence="2">The sequence shown here is derived from an EMBL/GenBank/DDBJ whole genome shotgun (WGS) entry which is preliminary data.</text>
</comment>
<dbReference type="AlphaFoldDB" id="A0A2G5K5T6"/>
<reference evidence="2 3" key="1">
    <citation type="submission" date="2016-08" db="EMBL/GenBank/DDBJ databases">
        <title>Draft genome of Amylibacter sp. strain 4G11.</title>
        <authorList>
            <person name="Wong S.-K."/>
            <person name="Hamasaki K."/>
            <person name="Yoshizawa S."/>
        </authorList>
    </citation>
    <scope>NUCLEOTIDE SEQUENCE [LARGE SCALE GENOMIC DNA]</scope>
    <source>
        <strain evidence="2 3">4G11</strain>
    </source>
</reference>